<sequence>MPGGSWAEPERWPIPCNPHPRIRKPLTISTRSSVGGMTVCGDLALGARPRASIPIPVHGRASPLQIVWGVSCDQHRALAPGVEDHVEAFAGPGGLPFIRLSHACGSSVEISLFGGQITSFRQASGDEVLYIRPDAVFDRSKPIAGGIPLCFPQFGPGAIQQHGFARNVDWSVSDSSADPNPDDREPEVQLLLRDNEFTRSIWPHEFQAALTVNLHGERLRLDFRVINPSSGGTFDFTAALHSYIEVVDVERSAVVGLQGLKYLDKVVSATSPPECEEEGEAVLIQGPVDRVYLDAGEYAELHVGNGAAVALSSHGWRDAVVWNPWTAMPDAYRRFVCVENAVAAVPIRLDPGSGWRARLELYVNDL</sequence>
<dbReference type="PANTHER" id="PTHR11122">
    <property type="entry name" value="APOSPORY-ASSOCIATED PROTEIN C-RELATED"/>
    <property type="match status" value="1"/>
</dbReference>
<dbReference type="GO" id="GO:0005975">
    <property type="term" value="P:carbohydrate metabolic process"/>
    <property type="evidence" value="ECO:0007669"/>
    <property type="project" value="InterPro"/>
</dbReference>
<evidence type="ECO:0000256" key="2">
    <source>
        <dbReference type="ARBA" id="ARBA00005866"/>
    </source>
</evidence>
<dbReference type="EMBL" id="GDKF01000561">
    <property type="protein sequence ID" value="JAT78061.1"/>
    <property type="molecule type" value="Transcribed_RNA"/>
</dbReference>
<evidence type="ECO:0000256" key="3">
    <source>
        <dbReference type="ARBA" id="ARBA00012083"/>
    </source>
</evidence>
<proteinExistence type="inferred from homology"/>
<dbReference type="EC" id="5.1.3.15" evidence="3"/>
<dbReference type="PANTHER" id="PTHR11122:SF39">
    <property type="entry name" value="GLUCOSE-6-PHOSPHATE 1-EPIMERASE"/>
    <property type="match status" value="1"/>
</dbReference>
<dbReference type="GO" id="GO:0030246">
    <property type="term" value="F:carbohydrate binding"/>
    <property type="evidence" value="ECO:0007669"/>
    <property type="project" value="InterPro"/>
</dbReference>
<evidence type="ECO:0000256" key="1">
    <source>
        <dbReference type="ARBA" id="ARBA00001096"/>
    </source>
</evidence>
<dbReference type="AlphaFoldDB" id="A0A1D2AG64"/>
<evidence type="ECO:0000256" key="4">
    <source>
        <dbReference type="ARBA" id="ARBA00023235"/>
    </source>
</evidence>
<dbReference type="GO" id="GO:0047938">
    <property type="term" value="F:glucose-6-phosphate 1-epimerase activity"/>
    <property type="evidence" value="ECO:0007669"/>
    <property type="project" value="UniProtKB-EC"/>
</dbReference>
<dbReference type="InterPro" id="IPR025532">
    <property type="entry name" value="G6P_1-epimerase"/>
</dbReference>
<dbReference type="InterPro" id="IPR011013">
    <property type="entry name" value="Gal_mutarotase_sf_dom"/>
</dbReference>
<dbReference type="CDD" id="cd09020">
    <property type="entry name" value="D-hex-6-P-epi_like"/>
    <property type="match status" value="1"/>
</dbReference>
<evidence type="ECO:0000313" key="5">
    <source>
        <dbReference type="EMBL" id="JAT78061.1"/>
    </source>
</evidence>
<dbReference type="InterPro" id="IPR008183">
    <property type="entry name" value="Aldose_1/G6P_1-epimerase"/>
</dbReference>
<dbReference type="InterPro" id="IPR014718">
    <property type="entry name" value="GH-type_carb-bd"/>
</dbReference>
<reference evidence="5" key="1">
    <citation type="submission" date="2015-08" db="EMBL/GenBank/DDBJ databases">
        <authorList>
            <person name="Babu N.S."/>
            <person name="Beckwith C.J."/>
            <person name="Beseler K.G."/>
            <person name="Brison A."/>
            <person name="Carone J.V."/>
            <person name="Caskin T.P."/>
            <person name="Diamond M."/>
            <person name="Durham M.E."/>
            <person name="Foxe J.M."/>
            <person name="Go M."/>
            <person name="Henderson B.A."/>
            <person name="Jones I.B."/>
            <person name="McGettigan J.A."/>
            <person name="Micheletti S.J."/>
            <person name="Nasrallah M.E."/>
            <person name="Ortiz D."/>
            <person name="Piller C.R."/>
            <person name="Privatt S.R."/>
            <person name="Schneider S.L."/>
            <person name="Sharp S."/>
            <person name="Smith T.C."/>
            <person name="Stanton J.D."/>
            <person name="Ullery H.E."/>
            <person name="Wilson R.J."/>
            <person name="Serrano M.G."/>
            <person name="Buck G."/>
            <person name="Lee V."/>
            <person name="Wang Y."/>
            <person name="Carvalho R."/>
            <person name="Voegtly L."/>
            <person name="Shi R."/>
            <person name="Duckworth R."/>
            <person name="Johnson A."/>
            <person name="Loviza R."/>
            <person name="Walstead R."/>
            <person name="Shah Z."/>
            <person name="Kiflezghi M."/>
            <person name="Wade K."/>
            <person name="Ball S.L."/>
            <person name="Bradley K.W."/>
            <person name="Asai D.J."/>
            <person name="Bowman C.A."/>
            <person name="Russell D.A."/>
            <person name="Pope W.H."/>
            <person name="Jacobs-Sera D."/>
            <person name="Hendrix R.W."/>
            <person name="Hatfull G.F."/>
        </authorList>
    </citation>
    <scope>NUCLEOTIDE SEQUENCE</scope>
</reference>
<comment type="similarity">
    <text evidence="2">Belongs to the glucose-6-phosphate 1-epimerase family.</text>
</comment>
<accession>A0A1D2AG64</accession>
<dbReference type="GO" id="GO:0005737">
    <property type="term" value="C:cytoplasm"/>
    <property type="evidence" value="ECO:0007669"/>
    <property type="project" value="TreeGrafter"/>
</dbReference>
<protein>
    <recommendedName>
        <fullName evidence="3">glucose-6-phosphate 1-epimerase</fullName>
        <ecNumber evidence="3">5.1.3.15</ecNumber>
    </recommendedName>
</protein>
<name>A0A1D2AG64_AUXPR</name>
<dbReference type="SUPFAM" id="SSF74650">
    <property type="entry name" value="Galactose mutarotase-like"/>
    <property type="match status" value="1"/>
</dbReference>
<dbReference type="Pfam" id="PF01263">
    <property type="entry name" value="Aldose_epim"/>
    <property type="match status" value="1"/>
</dbReference>
<comment type="catalytic activity">
    <reaction evidence="1">
        <text>alpha-D-glucose 6-phosphate = beta-D-glucose 6-phosphate</text>
        <dbReference type="Rhea" id="RHEA:16249"/>
        <dbReference type="ChEBI" id="CHEBI:58225"/>
        <dbReference type="ChEBI" id="CHEBI:58247"/>
        <dbReference type="EC" id="5.1.3.15"/>
    </reaction>
</comment>
<organism evidence="5">
    <name type="scientific">Auxenochlorella protothecoides</name>
    <name type="common">Green microalga</name>
    <name type="synonym">Chlorella protothecoides</name>
    <dbReference type="NCBI Taxonomy" id="3075"/>
    <lineage>
        <taxon>Eukaryota</taxon>
        <taxon>Viridiplantae</taxon>
        <taxon>Chlorophyta</taxon>
        <taxon>core chlorophytes</taxon>
        <taxon>Trebouxiophyceae</taxon>
        <taxon>Chlorellales</taxon>
        <taxon>Chlorellaceae</taxon>
        <taxon>Auxenochlorella</taxon>
    </lineage>
</organism>
<gene>
    <name evidence="5" type="ORF">g.9018</name>
</gene>
<keyword evidence="4" id="KW-0413">Isomerase</keyword>
<dbReference type="Gene3D" id="2.70.98.10">
    <property type="match status" value="1"/>
</dbReference>